<dbReference type="InterPro" id="IPR010540">
    <property type="entry name" value="CmpB_TMEM229"/>
</dbReference>
<feature type="transmembrane region" description="Helical" evidence="1">
    <location>
        <begin position="6"/>
        <end position="24"/>
    </location>
</feature>
<proteinExistence type="predicted"/>
<dbReference type="Proteomes" id="UP000186705">
    <property type="component" value="Unassembled WGS sequence"/>
</dbReference>
<keyword evidence="1" id="KW-1133">Transmembrane helix</keyword>
<dbReference type="AlphaFoldDB" id="A0A1U7NN27"/>
<evidence type="ECO:0000256" key="1">
    <source>
        <dbReference type="SAM" id="Phobius"/>
    </source>
</evidence>
<dbReference type="EMBL" id="MPKA01000062">
    <property type="protein sequence ID" value="OLU46690.1"/>
    <property type="molecule type" value="Genomic_DNA"/>
</dbReference>
<sequence length="267" mass="31518">MHAYFYFIFYSIAGWLCEDVYVGIGQKKFVNRGFLYGPYCPIYGFGALIVLYPLLALGNHPILVFLGGMILTSALEYFTSWLMETLFHEKWWDYSHYKYNLNGRICLLNSTLFGLMALVVVFIIQPYVEKLADSIPDDQMRLFLIVFTVAFSIDLITTLVHLMKRRNTLQRLHTQMEKIFAQFEADTALKISKTQYRIEELQNQMDSWLHDRPEIDMWNTQIEETMRKIDLLKTKRLSKAFPQHTPIGAFNISKRLAERIREQKEER</sequence>
<dbReference type="Pfam" id="PF06541">
    <property type="entry name" value="ABC_trans_CmpB"/>
    <property type="match status" value="1"/>
</dbReference>
<evidence type="ECO:0000313" key="3">
    <source>
        <dbReference type="Proteomes" id="UP000186705"/>
    </source>
</evidence>
<keyword evidence="3" id="KW-1185">Reference proteome</keyword>
<feature type="transmembrane region" description="Helical" evidence="1">
    <location>
        <begin position="105"/>
        <end position="128"/>
    </location>
</feature>
<reference evidence="2 3" key="1">
    <citation type="submission" date="2016-11" db="EMBL/GenBank/DDBJ databases">
        <title>Description of two novel members of the family Erysipelotrichaceae: Ileibacterium lipovorans gen. nov., sp. nov. and Dubosiella newyorkensis, gen. nov., sp. nov.</title>
        <authorList>
            <person name="Cox L.M."/>
            <person name="Sohn J."/>
            <person name="Tyrrell K.L."/>
            <person name="Citron D.M."/>
            <person name="Lawson P.A."/>
            <person name="Patel N.B."/>
            <person name="Iizumi T."/>
            <person name="Perez-Perez G.I."/>
            <person name="Goldstein E.J."/>
            <person name="Blaser M.J."/>
        </authorList>
    </citation>
    <scope>NUCLEOTIDE SEQUENCE [LARGE SCALE GENOMIC DNA]</scope>
    <source>
        <strain evidence="2 3">NYU-BL-A4</strain>
    </source>
</reference>
<feature type="transmembrane region" description="Helical" evidence="1">
    <location>
        <begin position="140"/>
        <end position="162"/>
    </location>
</feature>
<protein>
    <recommendedName>
        <fullName evidence="4">ABC transporter permease</fullName>
    </recommendedName>
</protein>
<feature type="transmembrane region" description="Helical" evidence="1">
    <location>
        <begin position="62"/>
        <end position="84"/>
    </location>
</feature>
<organism evidence="2 3">
    <name type="scientific">Dubosiella newyorkensis</name>
    <dbReference type="NCBI Taxonomy" id="1862672"/>
    <lineage>
        <taxon>Bacteria</taxon>
        <taxon>Bacillati</taxon>
        <taxon>Bacillota</taxon>
        <taxon>Erysipelotrichia</taxon>
        <taxon>Erysipelotrichales</taxon>
        <taxon>Erysipelotrichaceae</taxon>
        <taxon>Dubosiella</taxon>
    </lineage>
</organism>
<keyword evidence="1" id="KW-0472">Membrane</keyword>
<evidence type="ECO:0000313" key="2">
    <source>
        <dbReference type="EMBL" id="OLU46690.1"/>
    </source>
</evidence>
<dbReference type="STRING" id="1862672.BO225_05655"/>
<comment type="caution">
    <text evidence="2">The sequence shown here is derived from an EMBL/GenBank/DDBJ whole genome shotgun (WGS) entry which is preliminary data.</text>
</comment>
<accession>A0A1U7NN27</accession>
<name>A0A1U7NN27_9FIRM</name>
<evidence type="ECO:0008006" key="4">
    <source>
        <dbReference type="Google" id="ProtNLM"/>
    </source>
</evidence>
<feature type="transmembrane region" description="Helical" evidence="1">
    <location>
        <begin position="36"/>
        <end position="56"/>
    </location>
</feature>
<keyword evidence="1" id="KW-0812">Transmembrane</keyword>
<gene>
    <name evidence="2" type="ORF">BO225_05655</name>
</gene>